<reference evidence="2 3" key="1">
    <citation type="journal article" date="2015" name="Int. J. Syst. Evol. Microbiol.">
        <title>Sporolactobacillus shoreae sp. nov. and Sporolactobacillus spathodeae sp. nov., two spore-forming lactic acid bacteria isolated from tree barks in Thailand.</title>
        <authorList>
            <person name="Thamacharoensuk T."/>
            <person name="Kitahara M."/>
            <person name="Ohkuma M."/>
            <person name="Thongchul N."/>
            <person name="Tanasupawat S."/>
        </authorList>
    </citation>
    <scope>NUCLEOTIDE SEQUENCE [LARGE SCALE GENOMIC DNA]</scope>
    <source>
        <strain evidence="2 3">BK92</strain>
    </source>
</reference>
<name>A0A4Z0GRQ7_9BACL</name>
<evidence type="ECO:0000313" key="2">
    <source>
        <dbReference type="EMBL" id="TGA99251.1"/>
    </source>
</evidence>
<evidence type="ECO:0000313" key="3">
    <source>
        <dbReference type="Proteomes" id="UP000298347"/>
    </source>
</evidence>
<comment type="caution">
    <text evidence="2">The sequence shown here is derived from an EMBL/GenBank/DDBJ whole genome shotgun (WGS) entry which is preliminary data.</text>
</comment>
<dbReference type="NCBIfam" id="TIGR02874">
    <property type="entry name" value="spore_ytfJ"/>
    <property type="match status" value="1"/>
</dbReference>
<organism evidence="2 3">
    <name type="scientific">Sporolactobacillus shoreae</name>
    <dbReference type="NCBI Taxonomy" id="1465501"/>
    <lineage>
        <taxon>Bacteria</taxon>
        <taxon>Bacillati</taxon>
        <taxon>Bacillota</taxon>
        <taxon>Bacilli</taxon>
        <taxon>Bacillales</taxon>
        <taxon>Sporolactobacillaceae</taxon>
        <taxon>Sporolactobacillus</taxon>
    </lineage>
</organism>
<proteinExistence type="predicted"/>
<dbReference type="PIRSF" id="PIRSF021377">
    <property type="entry name" value="YtfJ"/>
    <property type="match status" value="1"/>
</dbReference>
<protein>
    <submittedName>
        <fullName evidence="2">Sporulation protein YtfJ</fullName>
    </submittedName>
</protein>
<feature type="region of interest" description="Disordered" evidence="1">
    <location>
        <begin position="134"/>
        <end position="159"/>
    </location>
</feature>
<dbReference type="RefSeq" id="WP_135347806.1">
    <property type="nucleotide sequence ID" value="NZ_SRJD01000004.1"/>
</dbReference>
<dbReference type="PANTHER" id="PTHR39162">
    <property type="entry name" value="GLL3345 PROTEIN"/>
    <property type="match status" value="1"/>
</dbReference>
<dbReference type="Proteomes" id="UP000298347">
    <property type="component" value="Unassembled WGS sequence"/>
</dbReference>
<keyword evidence="3" id="KW-1185">Reference proteome</keyword>
<dbReference type="InterPro" id="IPR014229">
    <property type="entry name" value="Spore_YtfJ"/>
</dbReference>
<accession>A0A4Z0GRQ7</accession>
<dbReference type="AlphaFoldDB" id="A0A4Z0GRQ7"/>
<dbReference type="EMBL" id="SRJD01000004">
    <property type="protein sequence ID" value="TGA99251.1"/>
    <property type="molecule type" value="Genomic_DNA"/>
</dbReference>
<dbReference type="PANTHER" id="PTHR39162:SF1">
    <property type="entry name" value="SPORULATION PROTEIN YTFJ"/>
    <property type="match status" value="1"/>
</dbReference>
<dbReference type="Pfam" id="PF09579">
    <property type="entry name" value="Spore_YtfJ"/>
    <property type="match status" value="1"/>
</dbReference>
<evidence type="ECO:0000256" key="1">
    <source>
        <dbReference type="SAM" id="MobiDB-lite"/>
    </source>
</evidence>
<dbReference type="OrthoDB" id="9796262at2"/>
<gene>
    <name evidence="2" type="primary">ytfJ</name>
    <name evidence="2" type="ORF">E4665_05585</name>
</gene>
<sequence length="159" mass="17544">MADHPIQGLMKTALESLQSMIDVKTVIGDPIETEDGHMIITISRVGFGFVAGGSEFNTQNENSDEQSGEETEAYLPFGGGTGGGVSITPIAFLIVGPKGVKTIHLDNSTHIYERMIDLAPQTIEKIKEILEKTGGDETEIKPRQFRKKHRNDWPDEEEF</sequence>